<comment type="caution">
    <text evidence="2">The sequence shown here is derived from an EMBL/GenBank/DDBJ whole genome shotgun (WGS) entry which is preliminary data.</text>
</comment>
<protein>
    <recommendedName>
        <fullName evidence="1">Cytosolic endo-beta-N-acetylglucosaminidase TIM barrel domain-containing protein</fullName>
    </recommendedName>
</protein>
<dbReference type="InterPro" id="IPR032979">
    <property type="entry name" value="ENGase"/>
</dbReference>
<name>A0A9P7FUS6_9AGAR</name>
<dbReference type="PANTHER" id="PTHR13246:SF1">
    <property type="entry name" value="CYTOSOLIC ENDO-BETA-N-ACETYLGLUCOSAMINIDASE"/>
    <property type="match status" value="1"/>
</dbReference>
<dbReference type="Gene3D" id="3.20.20.80">
    <property type="entry name" value="Glycosidases"/>
    <property type="match status" value="1"/>
</dbReference>
<gene>
    <name evidence="2" type="ORF">H0H81_004588</name>
</gene>
<dbReference type="Gene3D" id="2.60.120.260">
    <property type="entry name" value="Galactose-binding domain-like"/>
    <property type="match status" value="1"/>
</dbReference>
<dbReference type="Pfam" id="PF03644">
    <property type="entry name" value="Glyco_hydro_85"/>
    <property type="match status" value="1"/>
</dbReference>
<dbReference type="InterPro" id="IPR005201">
    <property type="entry name" value="TIM_ENGase"/>
</dbReference>
<dbReference type="GO" id="GO:0005829">
    <property type="term" value="C:cytosol"/>
    <property type="evidence" value="ECO:0007669"/>
    <property type="project" value="UniProtKB-SubCell"/>
</dbReference>
<dbReference type="GO" id="GO:0033925">
    <property type="term" value="F:mannosyl-glycoprotein endo-beta-N-acetylglucosaminidase activity"/>
    <property type="evidence" value="ECO:0007669"/>
    <property type="project" value="UniProtKB-EC"/>
</dbReference>
<dbReference type="AlphaFoldDB" id="A0A9P7FUS6"/>
<dbReference type="Proteomes" id="UP000717328">
    <property type="component" value="Unassembled WGS sequence"/>
</dbReference>
<dbReference type="PANTHER" id="PTHR13246">
    <property type="entry name" value="ENDO BETA N-ACETYLGLUCOSAMINIDASE"/>
    <property type="match status" value="1"/>
</dbReference>
<dbReference type="OrthoDB" id="284473at2759"/>
<sequence length="729" mass="81062">MPRQKSGSLDAPYFSTLKEFDTWIAGPTNRKLDGILEYSARPKPQSGGKLLVSFPLVRFLPLQLIYLQGWITAAHRQGVKILGTLIFEGDGEEDCLRLLVGNLPSSVNGPAKPPSEATPLPLSPHYAKLLAELAWKRGFDGYLLNFECPLKGGIEQCRTLTAWITILQAEILARVASHGEIIWYDSVIFTGQLAWQDRLDSLNLPFFLSSSGLFTNYTWPREYPNITAEYFLALDPALIGTAPDSQPYVSPKSLNDIYMGVDVWGRGSHGGGGFGSYKAITHIAPQSLGLSVALFGQGWTWESEQDKPGWTWEQWWAYDTKLWFGTLPGDTVVVPEAPRRKGEPECPHGAFEPIASFFPRNPPPDPFDLPLHTTFSPGVGRAWFVNGVKVHQAPDGWTSVDKQGTVGDMVWPRPTALWEVNQCDEPFPDIRPTICFEDAWNGGNSLRLGLSFAGSSAEEDTMYRCVWVPIQSVSFKKGRLYEAVIIYKTDAPHHIDLDIGLSLKSISGDSLAESLELTPIPDIYLAESWSKLAIRFSAPKTQDPSLFVTGALGLVVAVISEEPSDAFELTIRLGQLNVYSVPPQNTAVYSPSILWADFVAPRTLTWEVSALFPPMSPVSVKSPEDAISAWTIYPSNNWFPKYMYFNIYVLPHNSGETVGQPEEATWLGTTGWDGIKNRFLVVPETLPFWPLATGTTRKVRFYIQGVTDRGEVLPWERSVFVDYDLSSLE</sequence>
<reference evidence="2" key="1">
    <citation type="submission" date="2021-02" db="EMBL/GenBank/DDBJ databases">
        <authorList>
            <person name="Nieuwenhuis M."/>
            <person name="Van De Peppel L.J.J."/>
        </authorList>
    </citation>
    <scope>NUCLEOTIDE SEQUENCE</scope>
    <source>
        <strain evidence="2">D49</strain>
    </source>
</reference>
<proteinExistence type="predicted"/>
<evidence type="ECO:0000259" key="1">
    <source>
        <dbReference type="Pfam" id="PF03644"/>
    </source>
</evidence>
<reference evidence="2" key="2">
    <citation type="submission" date="2021-10" db="EMBL/GenBank/DDBJ databases">
        <title>Phylogenomics reveals ancestral predisposition of the termite-cultivated fungus Termitomyces towards a domesticated lifestyle.</title>
        <authorList>
            <person name="Auxier B."/>
            <person name="Grum-Grzhimaylo A."/>
            <person name="Cardenas M.E."/>
            <person name="Lodge J.D."/>
            <person name="Laessoe T."/>
            <person name="Pedersen O."/>
            <person name="Smith M.E."/>
            <person name="Kuyper T.W."/>
            <person name="Franco-Molano E.A."/>
            <person name="Baroni T.J."/>
            <person name="Aanen D.K."/>
        </authorList>
    </citation>
    <scope>NUCLEOTIDE SEQUENCE</scope>
    <source>
        <strain evidence="2">D49</strain>
    </source>
</reference>
<evidence type="ECO:0000313" key="3">
    <source>
        <dbReference type="Proteomes" id="UP000717328"/>
    </source>
</evidence>
<evidence type="ECO:0000313" key="2">
    <source>
        <dbReference type="EMBL" id="KAG5637429.1"/>
    </source>
</evidence>
<organism evidence="2 3">
    <name type="scientific">Sphagnurus paluster</name>
    <dbReference type="NCBI Taxonomy" id="117069"/>
    <lineage>
        <taxon>Eukaryota</taxon>
        <taxon>Fungi</taxon>
        <taxon>Dikarya</taxon>
        <taxon>Basidiomycota</taxon>
        <taxon>Agaricomycotina</taxon>
        <taxon>Agaricomycetes</taxon>
        <taxon>Agaricomycetidae</taxon>
        <taxon>Agaricales</taxon>
        <taxon>Tricholomatineae</taxon>
        <taxon>Lyophyllaceae</taxon>
        <taxon>Sphagnurus</taxon>
    </lineage>
</organism>
<keyword evidence="3" id="KW-1185">Reference proteome</keyword>
<accession>A0A9P7FUS6</accession>
<feature type="domain" description="Cytosolic endo-beta-N-acetylglucosaminidase TIM barrel" evidence="1">
    <location>
        <begin position="69"/>
        <end position="383"/>
    </location>
</feature>
<dbReference type="EMBL" id="JABCKI010005830">
    <property type="protein sequence ID" value="KAG5637429.1"/>
    <property type="molecule type" value="Genomic_DNA"/>
</dbReference>